<dbReference type="RefSeq" id="WP_138325218.1">
    <property type="nucleotide sequence ID" value="NZ_VCDI01000002.1"/>
</dbReference>
<reference evidence="2 3" key="1">
    <citation type="submission" date="2019-05" db="EMBL/GenBank/DDBJ databases">
        <authorList>
            <person name="Pankratov T."/>
            <person name="Grouzdev D."/>
        </authorList>
    </citation>
    <scope>NUCLEOTIDE SEQUENCE [LARGE SCALE GENOMIC DNA]</scope>
    <source>
        <strain evidence="2 3">KEBCLARHB70R</strain>
    </source>
</reference>
<evidence type="ECO:0000256" key="1">
    <source>
        <dbReference type="SAM" id="MobiDB-lite"/>
    </source>
</evidence>
<dbReference type="Proteomes" id="UP000305654">
    <property type="component" value="Unassembled WGS sequence"/>
</dbReference>
<dbReference type="AlphaFoldDB" id="A0A5R9JFT1"/>
<feature type="region of interest" description="Disordered" evidence="1">
    <location>
        <begin position="44"/>
        <end position="64"/>
    </location>
</feature>
<sequence>MNDEPNRNDERVRVRAYVLWERDGRPHGRNEAYWAEALRQIQDEEREKSETADGVTAESRPDHH</sequence>
<dbReference type="InterPro" id="IPR021327">
    <property type="entry name" value="DUF2934"/>
</dbReference>
<name>A0A5R9JFT1_9PROT</name>
<protein>
    <submittedName>
        <fullName evidence="2">DUF2934 domain-containing protein</fullName>
    </submittedName>
</protein>
<evidence type="ECO:0000313" key="2">
    <source>
        <dbReference type="EMBL" id="TLU73138.1"/>
    </source>
</evidence>
<dbReference type="EMBL" id="VCDI01000002">
    <property type="protein sequence ID" value="TLU73138.1"/>
    <property type="molecule type" value="Genomic_DNA"/>
</dbReference>
<dbReference type="OrthoDB" id="9811127at2"/>
<dbReference type="Pfam" id="PF11154">
    <property type="entry name" value="DUF2934"/>
    <property type="match status" value="1"/>
</dbReference>
<keyword evidence="3" id="KW-1185">Reference proteome</keyword>
<evidence type="ECO:0000313" key="3">
    <source>
        <dbReference type="Proteomes" id="UP000305654"/>
    </source>
</evidence>
<accession>A0A5R9JFT1</accession>
<organism evidence="2 3">
    <name type="scientific">Lichenicoccus roseus</name>
    <dbReference type="NCBI Taxonomy" id="2683649"/>
    <lineage>
        <taxon>Bacteria</taxon>
        <taxon>Pseudomonadati</taxon>
        <taxon>Pseudomonadota</taxon>
        <taxon>Alphaproteobacteria</taxon>
        <taxon>Acetobacterales</taxon>
        <taxon>Acetobacteraceae</taxon>
        <taxon>Lichenicoccus</taxon>
    </lineage>
</organism>
<gene>
    <name evidence="2" type="ORF">FE263_06830</name>
</gene>
<proteinExistence type="predicted"/>
<comment type="caution">
    <text evidence="2">The sequence shown here is derived from an EMBL/GenBank/DDBJ whole genome shotgun (WGS) entry which is preliminary data.</text>
</comment>